<proteinExistence type="predicted"/>
<evidence type="ECO:0000256" key="1">
    <source>
        <dbReference type="ARBA" id="ARBA00004141"/>
    </source>
</evidence>
<comment type="caution">
    <text evidence="8">The sequence shown here is derived from an EMBL/GenBank/DDBJ whole genome shotgun (WGS) entry which is preliminary data.</text>
</comment>
<feature type="transmembrane region" description="Helical" evidence="5">
    <location>
        <begin position="336"/>
        <end position="354"/>
    </location>
</feature>
<dbReference type="GO" id="GO:0016874">
    <property type="term" value="F:ligase activity"/>
    <property type="evidence" value="ECO:0007669"/>
    <property type="project" value="UniProtKB-KW"/>
</dbReference>
<feature type="transmembrane region" description="Helical" evidence="5">
    <location>
        <begin position="130"/>
        <end position="152"/>
    </location>
</feature>
<dbReference type="InterPro" id="IPR051533">
    <property type="entry name" value="WaaL-like"/>
</dbReference>
<dbReference type="EMBL" id="DTQM01000003">
    <property type="protein sequence ID" value="HGC41661.1"/>
    <property type="molecule type" value="Genomic_DNA"/>
</dbReference>
<evidence type="ECO:0000256" key="3">
    <source>
        <dbReference type="ARBA" id="ARBA00022989"/>
    </source>
</evidence>
<dbReference type="Pfam" id="PF04932">
    <property type="entry name" value="Wzy_C"/>
    <property type="match status" value="1"/>
</dbReference>
<feature type="transmembrane region" description="Helical" evidence="5">
    <location>
        <begin position="172"/>
        <end position="189"/>
    </location>
</feature>
<dbReference type="Pfam" id="PF19358">
    <property type="entry name" value="DUF5935"/>
    <property type="match status" value="1"/>
</dbReference>
<gene>
    <name evidence="8" type="ORF">ENY07_00315</name>
</gene>
<protein>
    <submittedName>
        <fullName evidence="8">Putative O-glycosylation ligase, exosortase A system-associated</fullName>
    </submittedName>
</protein>
<comment type="subcellular location">
    <subcellularLocation>
        <location evidence="1">Membrane</location>
        <topology evidence="1">Multi-pass membrane protein</topology>
    </subcellularLocation>
</comment>
<keyword evidence="8" id="KW-0436">Ligase</keyword>
<feature type="transmembrane region" description="Helical" evidence="5">
    <location>
        <begin position="377"/>
        <end position="404"/>
    </location>
</feature>
<accession>A0A8J4H6E5</accession>
<dbReference type="GO" id="GO:0016020">
    <property type="term" value="C:membrane"/>
    <property type="evidence" value="ECO:0007669"/>
    <property type="project" value="UniProtKB-SubCell"/>
</dbReference>
<evidence type="ECO:0000256" key="2">
    <source>
        <dbReference type="ARBA" id="ARBA00022692"/>
    </source>
</evidence>
<evidence type="ECO:0000256" key="4">
    <source>
        <dbReference type="ARBA" id="ARBA00023136"/>
    </source>
</evidence>
<feature type="transmembrane region" description="Helical" evidence="5">
    <location>
        <begin position="77"/>
        <end position="95"/>
    </location>
</feature>
<keyword evidence="2 5" id="KW-0812">Transmembrane</keyword>
<evidence type="ECO:0000259" key="6">
    <source>
        <dbReference type="Pfam" id="PF04932"/>
    </source>
</evidence>
<sequence>MRDLTFIAAMICGLLPMTAARPFVGVLLWCWVSFMNPHELTWGMSMNLPWAYMIFFTTLFGCVVAREPKRFPLNATTILIMLFIVLISLTSLAALAPPDMVESKWSFVAKSFLAQLLVGALLTERRRIHALIWVMVISLGYFGIRGGVFTLMNGGNYRVLGPPMTMINDNNHLAAALLVCMPLMNYLRLQSRHRIIRIGLIGAMVLTLFSALGSYSRGALIGLAAMSLFLWWNSPHKIVSAAVAVVALAGAISFMPASWTARMSTINSYQKDDSAEGRLNIWHASWKIALARPLTGGGFMAPYRQSIVDEYDPGTTARAVHSIYFEVIGEHGFPTFFVWLGITFAGIVNTWRIIRATRKVPELRWCYDFAKMAQVSIIAYLVAGAFLSLCYWDFYFTLLIGIMATWERVKDALRAAEPARATTLAARRLRLTTTGAAGALPAPPG</sequence>
<feature type="domain" description="DUF5935" evidence="7">
    <location>
        <begin position="1"/>
        <end position="188"/>
    </location>
</feature>
<reference evidence="8" key="1">
    <citation type="journal article" date="2020" name="mSystems">
        <title>Genome- and Community-Level Interaction Insights into Carbon Utilization and Element Cycling Functions of Hydrothermarchaeota in Hydrothermal Sediment.</title>
        <authorList>
            <person name="Zhou Z."/>
            <person name="Liu Y."/>
            <person name="Xu W."/>
            <person name="Pan J."/>
            <person name="Luo Z.H."/>
            <person name="Li M."/>
        </authorList>
    </citation>
    <scope>NUCLEOTIDE SEQUENCE</scope>
    <source>
        <strain evidence="8">SpSt-997</strain>
    </source>
</reference>
<dbReference type="InterPro" id="IPR007016">
    <property type="entry name" value="O-antigen_ligase-rel_domated"/>
</dbReference>
<name>A0A8J4H6E5_9PROT</name>
<dbReference type="PANTHER" id="PTHR37422">
    <property type="entry name" value="TEICHURONIC ACID BIOSYNTHESIS PROTEIN TUAE"/>
    <property type="match status" value="1"/>
</dbReference>
<evidence type="ECO:0000313" key="8">
    <source>
        <dbReference type="EMBL" id="HGC41661.1"/>
    </source>
</evidence>
<feature type="transmembrane region" description="Helical" evidence="5">
    <location>
        <begin position="44"/>
        <end position="65"/>
    </location>
</feature>
<keyword evidence="3 5" id="KW-1133">Transmembrane helix</keyword>
<keyword evidence="4 5" id="KW-0472">Membrane</keyword>
<feature type="transmembrane region" description="Helical" evidence="5">
    <location>
        <begin position="201"/>
        <end position="232"/>
    </location>
</feature>
<dbReference type="NCBIfam" id="TIGR03097">
    <property type="entry name" value="PEP_O_lig_1"/>
    <property type="match status" value="1"/>
</dbReference>
<dbReference type="PANTHER" id="PTHR37422:SF13">
    <property type="entry name" value="LIPOPOLYSACCHARIDE BIOSYNTHESIS PROTEIN PA4999-RELATED"/>
    <property type="match status" value="1"/>
</dbReference>
<evidence type="ECO:0000259" key="7">
    <source>
        <dbReference type="Pfam" id="PF19358"/>
    </source>
</evidence>
<dbReference type="AlphaFoldDB" id="A0A8J4H6E5"/>
<dbReference type="InterPro" id="IPR017528">
    <property type="entry name" value="CHP03097O-antigen_lig-rel"/>
</dbReference>
<feature type="transmembrane region" description="Helical" evidence="5">
    <location>
        <begin position="238"/>
        <end position="261"/>
    </location>
</feature>
<feature type="domain" description="O-antigen ligase-related" evidence="6">
    <location>
        <begin position="203"/>
        <end position="340"/>
    </location>
</feature>
<organism evidence="8">
    <name type="scientific">Acidicaldus sp</name>
    <dbReference type="NCBI Taxonomy" id="1872105"/>
    <lineage>
        <taxon>Bacteria</taxon>
        <taxon>Pseudomonadati</taxon>
        <taxon>Pseudomonadota</taxon>
        <taxon>Alphaproteobacteria</taxon>
        <taxon>Acetobacterales</taxon>
        <taxon>Acetobacteraceae</taxon>
        <taxon>Acidicaldus</taxon>
    </lineage>
</organism>
<dbReference type="InterPro" id="IPR045979">
    <property type="entry name" value="DUF5935"/>
</dbReference>
<evidence type="ECO:0000256" key="5">
    <source>
        <dbReference type="SAM" id="Phobius"/>
    </source>
</evidence>
<feature type="transmembrane region" description="Helical" evidence="5">
    <location>
        <begin position="107"/>
        <end position="123"/>
    </location>
</feature>